<feature type="domain" description="F-box" evidence="1">
    <location>
        <begin position="84"/>
        <end position="124"/>
    </location>
</feature>
<reference evidence="2 3" key="1">
    <citation type="submission" date="2020-10" db="EMBL/GenBank/DDBJ databases">
        <title>The Coptis chinensis genome and diversification of protoberbering-type alkaloids.</title>
        <authorList>
            <person name="Wang B."/>
            <person name="Shu S."/>
            <person name="Song C."/>
            <person name="Liu Y."/>
        </authorList>
    </citation>
    <scope>NUCLEOTIDE SEQUENCE [LARGE SCALE GENOMIC DNA]</scope>
    <source>
        <strain evidence="2">HL-2020</strain>
        <tissue evidence="2">Leaf</tissue>
    </source>
</reference>
<organism evidence="2 3">
    <name type="scientific">Coptis chinensis</name>
    <dbReference type="NCBI Taxonomy" id="261450"/>
    <lineage>
        <taxon>Eukaryota</taxon>
        <taxon>Viridiplantae</taxon>
        <taxon>Streptophyta</taxon>
        <taxon>Embryophyta</taxon>
        <taxon>Tracheophyta</taxon>
        <taxon>Spermatophyta</taxon>
        <taxon>Magnoliopsida</taxon>
        <taxon>Ranunculales</taxon>
        <taxon>Ranunculaceae</taxon>
        <taxon>Coptidoideae</taxon>
        <taxon>Coptis</taxon>
    </lineage>
</organism>
<dbReference type="PANTHER" id="PTHR31672">
    <property type="entry name" value="BNACNNG10540D PROTEIN"/>
    <property type="match status" value="1"/>
</dbReference>
<dbReference type="InterPro" id="IPR017451">
    <property type="entry name" value="F-box-assoc_interact_dom"/>
</dbReference>
<proteinExistence type="predicted"/>
<dbReference type="PANTHER" id="PTHR31672:SF13">
    <property type="entry name" value="F-BOX PROTEIN CPR30-LIKE"/>
    <property type="match status" value="1"/>
</dbReference>
<evidence type="ECO:0000313" key="3">
    <source>
        <dbReference type="Proteomes" id="UP000631114"/>
    </source>
</evidence>
<protein>
    <recommendedName>
        <fullName evidence="1">F-box domain-containing protein</fullName>
    </recommendedName>
</protein>
<dbReference type="InterPro" id="IPR050796">
    <property type="entry name" value="SCF_F-box_component"/>
</dbReference>
<dbReference type="Proteomes" id="UP000631114">
    <property type="component" value="Unassembled WGS sequence"/>
</dbReference>
<evidence type="ECO:0000313" key="2">
    <source>
        <dbReference type="EMBL" id="KAF9603619.1"/>
    </source>
</evidence>
<dbReference type="NCBIfam" id="TIGR01640">
    <property type="entry name" value="F_box_assoc_1"/>
    <property type="match status" value="1"/>
</dbReference>
<dbReference type="AlphaFoldDB" id="A0A835HS42"/>
<dbReference type="InterPro" id="IPR001810">
    <property type="entry name" value="F-box_dom"/>
</dbReference>
<comment type="caution">
    <text evidence="2">The sequence shown here is derived from an EMBL/GenBank/DDBJ whole genome shotgun (WGS) entry which is preliminary data.</text>
</comment>
<gene>
    <name evidence="2" type="ORF">IFM89_037132</name>
</gene>
<keyword evidence="3" id="KW-1185">Reference proteome</keyword>
<dbReference type="InterPro" id="IPR036047">
    <property type="entry name" value="F-box-like_dom_sf"/>
</dbReference>
<dbReference type="OrthoDB" id="911383at2759"/>
<evidence type="ECO:0000259" key="1">
    <source>
        <dbReference type="SMART" id="SM00256"/>
    </source>
</evidence>
<name>A0A835HS42_9MAGN</name>
<dbReference type="Pfam" id="PF00646">
    <property type="entry name" value="F-box"/>
    <property type="match status" value="1"/>
</dbReference>
<dbReference type="SUPFAM" id="SSF81383">
    <property type="entry name" value="F-box domain"/>
    <property type="match status" value="1"/>
</dbReference>
<dbReference type="Pfam" id="PF08268">
    <property type="entry name" value="FBA_3"/>
    <property type="match status" value="1"/>
</dbReference>
<sequence>MDIILPCISWMPILWGQLQLNKTFNTALHGDTSLLDDNVVLKIEPKEINEGIVVIQDIVSDTGFCSENPPADDSPLQEDGLLLLPDDIIIDILSRLSAECAFQCLRVCRTLCAFLSKPSFVATHLDRGTPVLLVQCFPFCYLVLSDETDHHDETDLHAREVLLHYIDGFEEAVSSRRRFRTKNGYKPLLIGSYNGFLLFRNSNSIAHWKNRNDDTDDTVFFIWNPVTQEQITMIAPDTRYCACGLFFHTPTREYRILFLCLGYSYLKYYILCLHTKLLRKIVSCYEVPCFERPPVVLNGALHWMVSERNYRIPPSCSKSILLFKMNSEDFVTISHPGDRCCSGERHKQMQLLEMNGHLCLCDMITSTEVYLWVLEDYRKQVWVKKYTVNIASLIAKKVGSKYFKGNILSTIVVHADSIATLNTDSLISLKACKPRIGSLFA</sequence>
<dbReference type="SMART" id="SM00256">
    <property type="entry name" value="FBOX"/>
    <property type="match status" value="1"/>
</dbReference>
<dbReference type="EMBL" id="JADFTS010000006">
    <property type="protein sequence ID" value="KAF9603619.1"/>
    <property type="molecule type" value="Genomic_DNA"/>
</dbReference>
<accession>A0A835HS42</accession>
<dbReference type="InterPro" id="IPR013187">
    <property type="entry name" value="F-box-assoc_dom_typ3"/>
</dbReference>